<name>A0ABR9M2A0_9ACTN</name>
<comment type="caution">
    <text evidence="7">The sequence shown here is derived from an EMBL/GenBank/DDBJ whole genome shotgun (WGS) entry which is preliminary data.</text>
</comment>
<keyword evidence="8" id="KW-1185">Reference proteome</keyword>
<dbReference type="SUPFAM" id="SSF52540">
    <property type="entry name" value="P-loop containing nucleoside triphosphate hydrolases"/>
    <property type="match status" value="1"/>
</dbReference>
<dbReference type="Gene3D" id="3.40.50.300">
    <property type="entry name" value="P-loop containing nucleotide triphosphate hydrolases"/>
    <property type="match status" value="1"/>
</dbReference>
<evidence type="ECO:0000256" key="2">
    <source>
        <dbReference type="ARBA" id="ARBA00022448"/>
    </source>
</evidence>
<dbReference type="Pfam" id="PF00005">
    <property type="entry name" value="ABC_tran"/>
    <property type="match status" value="1"/>
</dbReference>
<dbReference type="InterPro" id="IPR003439">
    <property type="entry name" value="ABC_transporter-like_ATP-bd"/>
</dbReference>
<evidence type="ECO:0000259" key="6">
    <source>
        <dbReference type="PROSITE" id="PS50893"/>
    </source>
</evidence>
<organism evidence="7 8">
    <name type="scientific">Nonomuraea angiospora</name>
    <dbReference type="NCBI Taxonomy" id="46172"/>
    <lineage>
        <taxon>Bacteria</taxon>
        <taxon>Bacillati</taxon>
        <taxon>Actinomycetota</taxon>
        <taxon>Actinomycetes</taxon>
        <taxon>Streptosporangiales</taxon>
        <taxon>Streptosporangiaceae</taxon>
        <taxon>Nonomuraea</taxon>
    </lineage>
</organism>
<keyword evidence="3" id="KW-0547">Nucleotide-binding</keyword>
<dbReference type="Proteomes" id="UP000633509">
    <property type="component" value="Unassembled WGS sequence"/>
</dbReference>
<proteinExistence type="predicted"/>
<protein>
    <submittedName>
        <fullName evidence="7">ABC-2 type transport system ATP-binding protein</fullName>
    </submittedName>
</protein>
<evidence type="ECO:0000313" key="7">
    <source>
        <dbReference type="EMBL" id="MBE1587046.1"/>
    </source>
</evidence>
<gene>
    <name evidence="7" type="ORF">H4W80_005304</name>
</gene>
<dbReference type="CDD" id="cd03230">
    <property type="entry name" value="ABC_DR_subfamily_A"/>
    <property type="match status" value="1"/>
</dbReference>
<keyword evidence="2" id="KW-0813">Transport</keyword>
<dbReference type="RefSeq" id="WP_378525608.1">
    <property type="nucleotide sequence ID" value="NZ_JBHSKR010000001.1"/>
</dbReference>
<dbReference type="EMBL" id="JADBEK010000001">
    <property type="protein sequence ID" value="MBE1587046.1"/>
    <property type="molecule type" value="Genomic_DNA"/>
</dbReference>
<dbReference type="SMART" id="SM00382">
    <property type="entry name" value="AAA"/>
    <property type="match status" value="1"/>
</dbReference>
<dbReference type="InterPro" id="IPR003593">
    <property type="entry name" value="AAA+_ATPase"/>
</dbReference>
<reference evidence="7 8" key="1">
    <citation type="submission" date="2020-10" db="EMBL/GenBank/DDBJ databases">
        <title>Sequencing the genomes of 1000 actinobacteria strains.</title>
        <authorList>
            <person name="Klenk H.-P."/>
        </authorList>
    </citation>
    <scope>NUCLEOTIDE SEQUENCE [LARGE SCALE GENOMIC DNA]</scope>
    <source>
        <strain evidence="7 8">DSM 43173</strain>
    </source>
</reference>
<evidence type="ECO:0000256" key="5">
    <source>
        <dbReference type="ARBA" id="ARBA00023251"/>
    </source>
</evidence>
<accession>A0ABR9M2A0</accession>
<dbReference type="PANTHER" id="PTHR42711">
    <property type="entry name" value="ABC TRANSPORTER ATP-BINDING PROTEIN"/>
    <property type="match status" value="1"/>
</dbReference>
<evidence type="ECO:0000313" key="8">
    <source>
        <dbReference type="Proteomes" id="UP000633509"/>
    </source>
</evidence>
<dbReference type="InterPro" id="IPR027417">
    <property type="entry name" value="P-loop_NTPase"/>
</dbReference>
<dbReference type="PANTHER" id="PTHR42711:SF16">
    <property type="entry name" value="ABC TRANSPORTER ATP-BINDING PROTEIN"/>
    <property type="match status" value="1"/>
</dbReference>
<dbReference type="InterPro" id="IPR017871">
    <property type="entry name" value="ABC_transporter-like_CS"/>
</dbReference>
<evidence type="ECO:0000256" key="3">
    <source>
        <dbReference type="ARBA" id="ARBA00022741"/>
    </source>
</evidence>
<sequence>MSEVAATDDSVNMTVIEIEGMSKSYRGKQVLESVSLKVEKGEVFGIAGPNGAGKTTTVECMAGLRDRDGGVLRVLGLDPQTDRRRLLPRIGVQLQEAALPDALKVGEALKMYASFYDKPADWRALMDEWGLTERQRSSFRSLSGGWKQRLFIALALVGNPEVVFLDELTTGLDPSARRMTWGLVREIRDRGVTVVLVTHFMDEAQALCDRMAIIDQGRVITHGTPGELKAQGRTESLEDAYFALTGGQAA</sequence>
<dbReference type="InterPro" id="IPR050763">
    <property type="entry name" value="ABC_transporter_ATP-binding"/>
</dbReference>
<dbReference type="GO" id="GO:0005524">
    <property type="term" value="F:ATP binding"/>
    <property type="evidence" value="ECO:0007669"/>
    <property type="project" value="UniProtKB-KW"/>
</dbReference>
<feature type="domain" description="ABC transporter" evidence="6">
    <location>
        <begin position="16"/>
        <end position="241"/>
    </location>
</feature>
<evidence type="ECO:0000256" key="1">
    <source>
        <dbReference type="ARBA" id="ARBA00004202"/>
    </source>
</evidence>
<dbReference type="PROSITE" id="PS00211">
    <property type="entry name" value="ABC_TRANSPORTER_1"/>
    <property type="match status" value="1"/>
</dbReference>
<keyword evidence="5" id="KW-0046">Antibiotic resistance</keyword>
<comment type="subcellular location">
    <subcellularLocation>
        <location evidence="1">Cell membrane</location>
        <topology evidence="1">Peripheral membrane protein</topology>
    </subcellularLocation>
</comment>
<keyword evidence="4 7" id="KW-0067">ATP-binding</keyword>
<evidence type="ECO:0000256" key="4">
    <source>
        <dbReference type="ARBA" id="ARBA00022840"/>
    </source>
</evidence>
<dbReference type="PROSITE" id="PS50893">
    <property type="entry name" value="ABC_TRANSPORTER_2"/>
    <property type="match status" value="1"/>
</dbReference>